<evidence type="ECO:0000259" key="2">
    <source>
        <dbReference type="Pfam" id="PF20616"/>
    </source>
</evidence>
<feature type="domain" description="Capsule biosynthesis GfcC-like C-terminal" evidence="1">
    <location>
        <begin position="157"/>
        <end position="231"/>
    </location>
</feature>
<name>A0A0R0C6J4_9GAMM</name>
<sequence length="240" mass="25559">AGATSVPVAASGNVRNPGSYLLPPDSRLSRLALTAGPTEDAYMLGAALLREQARIEQIRWKAGLLFDLEQLSRHNQHSAELSATLAQLTRSFARLPVTGRVSHPLEPRALEASRERDLPVQAGDQVFYPTRPATITIIGAVVADCQPAHVALQPPARYLRQCPRNSGASADYVHVIHADGHVETLGIAAWNRAAPSSLAPGAILFVPLADAVVRKAAPRFNEDAARFLATQLLPAPGTAP</sequence>
<organism evidence="3 4">
    <name type="scientific">Stenotrophomonas terrae</name>
    <dbReference type="NCBI Taxonomy" id="405446"/>
    <lineage>
        <taxon>Bacteria</taxon>
        <taxon>Pseudomonadati</taxon>
        <taxon>Pseudomonadota</taxon>
        <taxon>Gammaproteobacteria</taxon>
        <taxon>Lysobacterales</taxon>
        <taxon>Lysobacteraceae</taxon>
        <taxon>Stenotrophomonas</taxon>
    </lineage>
</organism>
<dbReference type="InterPro" id="IPR046459">
    <property type="entry name" value="Caps_syn_GfcC_N"/>
</dbReference>
<dbReference type="Pfam" id="PF20616">
    <property type="entry name" value="Caps_syn_GfcC_N"/>
    <property type="match status" value="1"/>
</dbReference>
<evidence type="ECO:0000313" key="3">
    <source>
        <dbReference type="EMBL" id="KRG61687.1"/>
    </source>
</evidence>
<dbReference type="Pfam" id="PF06251">
    <property type="entry name" value="Caps_syn_GfcC_C"/>
    <property type="match status" value="1"/>
</dbReference>
<feature type="non-terminal residue" evidence="3">
    <location>
        <position position="1"/>
    </location>
</feature>
<dbReference type="AlphaFoldDB" id="A0A0R0C6J4"/>
<protein>
    <submittedName>
        <fullName evidence="3">Uncharacterized protein</fullName>
    </submittedName>
</protein>
<accession>A0A0R0C6J4</accession>
<comment type="caution">
    <text evidence="3">The sequence shown here is derived from an EMBL/GenBank/DDBJ whole genome shotgun (WGS) entry which is preliminary data.</text>
</comment>
<proteinExistence type="predicted"/>
<dbReference type="Proteomes" id="UP000051863">
    <property type="component" value="Unassembled WGS sequence"/>
</dbReference>
<feature type="domain" description="Capsule biosynthesis GfcC-like N-terminal" evidence="2">
    <location>
        <begin position="25"/>
        <end position="125"/>
    </location>
</feature>
<dbReference type="Gene3D" id="3.10.560.10">
    <property type="entry name" value="Outer membrane lipoprotein wza domain like"/>
    <property type="match status" value="1"/>
</dbReference>
<dbReference type="RefSeq" id="WP_057630827.1">
    <property type="nucleotide sequence ID" value="NZ_LDJJ01000102.1"/>
</dbReference>
<evidence type="ECO:0000259" key="1">
    <source>
        <dbReference type="Pfam" id="PF06251"/>
    </source>
</evidence>
<keyword evidence="4" id="KW-1185">Reference proteome</keyword>
<dbReference type="PATRIC" id="fig|405446.3.peg.156"/>
<reference evidence="3 4" key="1">
    <citation type="submission" date="2015-05" db="EMBL/GenBank/DDBJ databases">
        <title>Genome sequencing and analysis of members of genus Stenotrophomonas.</title>
        <authorList>
            <person name="Patil P.P."/>
            <person name="Midha S."/>
            <person name="Patil P.B."/>
        </authorList>
    </citation>
    <scope>NUCLEOTIDE SEQUENCE [LARGE SCALE GENOMIC DNA]</scope>
    <source>
        <strain evidence="3 4">DSM 18941</strain>
    </source>
</reference>
<dbReference type="EMBL" id="LDJJ01000102">
    <property type="protein sequence ID" value="KRG61687.1"/>
    <property type="molecule type" value="Genomic_DNA"/>
</dbReference>
<evidence type="ECO:0000313" key="4">
    <source>
        <dbReference type="Proteomes" id="UP000051863"/>
    </source>
</evidence>
<dbReference type="InterPro" id="IPR010425">
    <property type="entry name" value="Caps_synth_GfcC-like_C"/>
</dbReference>
<gene>
    <name evidence="3" type="ORF">ABB27_18850</name>
</gene>